<feature type="domain" description="Core" evidence="1">
    <location>
        <begin position="1"/>
        <end position="101"/>
    </location>
</feature>
<dbReference type="InterPro" id="IPR000361">
    <property type="entry name" value="ATAP_core_dom"/>
</dbReference>
<dbReference type="OrthoDB" id="2361087at2"/>
<organism evidence="2 3">
    <name type="scientific">Fictibacillus macauensis ZFHKF-1</name>
    <dbReference type="NCBI Taxonomy" id="1196324"/>
    <lineage>
        <taxon>Bacteria</taxon>
        <taxon>Bacillati</taxon>
        <taxon>Bacillota</taxon>
        <taxon>Bacilli</taxon>
        <taxon>Bacillales</taxon>
        <taxon>Fictibacillaceae</taxon>
        <taxon>Fictibacillus</taxon>
    </lineage>
</organism>
<proteinExistence type="predicted"/>
<protein>
    <submittedName>
        <fullName evidence="2">HesB/YadR/YfhF-family protein</fullName>
    </submittedName>
</protein>
<name>I8J652_9BACL</name>
<evidence type="ECO:0000313" key="3">
    <source>
        <dbReference type="Proteomes" id="UP000004080"/>
    </source>
</evidence>
<dbReference type="RefSeq" id="WP_007200278.1">
    <property type="nucleotide sequence ID" value="NZ_AKKV01000007.1"/>
</dbReference>
<comment type="caution">
    <text evidence="2">The sequence shown here is derived from an EMBL/GenBank/DDBJ whole genome shotgun (WGS) entry which is preliminary data.</text>
</comment>
<dbReference type="Pfam" id="PF01521">
    <property type="entry name" value="Fe-S_biosyn"/>
    <property type="match status" value="1"/>
</dbReference>
<dbReference type="Proteomes" id="UP000004080">
    <property type="component" value="Unassembled WGS sequence"/>
</dbReference>
<reference evidence="2 3" key="1">
    <citation type="journal article" date="2012" name="J. Bacteriol.">
        <title>Genome of Bacillus macauensis ZFHKF-1, a Long-Chain-Forming Bacterium.</title>
        <authorList>
            <person name="Cai L."/>
            <person name="Zhang T."/>
        </authorList>
    </citation>
    <scope>NUCLEOTIDE SEQUENCE [LARGE SCALE GENOMIC DNA]</scope>
    <source>
        <strain evidence="2 3">ZFHKF-1</strain>
    </source>
</reference>
<evidence type="ECO:0000313" key="2">
    <source>
        <dbReference type="EMBL" id="EIT87286.1"/>
    </source>
</evidence>
<dbReference type="STRING" id="1196324.A374_00859"/>
<sequence>MQLEWTKEAIEQLRTRALSTSMYLKYETEGCGCVMSGVTALYPVHEQPEGTTELNTNDISVFLDTTKLVFFEERMTIDYKKEYNTFQLKSPNGMLNPRLRLVLTK</sequence>
<dbReference type="PATRIC" id="fig|1196324.3.peg.170"/>
<dbReference type="InterPro" id="IPR035903">
    <property type="entry name" value="HesB-like_dom_sf"/>
</dbReference>
<dbReference type="eggNOG" id="COG0316">
    <property type="taxonomic scope" value="Bacteria"/>
</dbReference>
<dbReference type="AlphaFoldDB" id="I8J652"/>
<dbReference type="Gene3D" id="2.60.300.12">
    <property type="entry name" value="HesB-like domain"/>
    <property type="match status" value="1"/>
</dbReference>
<evidence type="ECO:0000259" key="1">
    <source>
        <dbReference type="Pfam" id="PF01521"/>
    </source>
</evidence>
<keyword evidence="3" id="KW-1185">Reference proteome</keyword>
<accession>I8J652</accession>
<dbReference type="EMBL" id="AKKV01000007">
    <property type="protein sequence ID" value="EIT87286.1"/>
    <property type="molecule type" value="Genomic_DNA"/>
</dbReference>
<dbReference type="SUPFAM" id="SSF89360">
    <property type="entry name" value="HesB-like domain"/>
    <property type="match status" value="1"/>
</dbReference>
<gene>
    <name evidence="2" type="ORF">A374_00859</name>
</gene>